<feature type="region of interest" description="Disordered" evidence="1">
    <location>
        <begin position="343"/>
        <end position="373"/>
    </location>
</feature>
<feature type="compositionally biased region" description="Low complexity" evidence="1">
    <location>
        <begin position="82"/>
        <end position="99"/>
    </location>
</feature>
<dbReference type="InterPro" id="IPR025558">
    <property type="entry name" value="DUF4283"/>
</dbReference>
<gene>
    <name evidence="4" type="ORF">BRAA03T15318Z</name>
    <name evidence="3" type="ORF">BRAPAZ1V2_A03P64040.2</name>
</gene>
<dbReference type="AlphaFoldDB" id="A0A3P6AG03"/>
<dbReference type="Pfam" id="PF14111">
    <property type="entry name" value="DUF4283"/>
    <property type="match status" value="1"/>
</dbReference>
<sequence>MSVRQEPPPAPPVPPDLLFLGSNSADLGSGGSLPSDVAMEVSPSPVIPVSSSKARPHLGSASPLVGVPSEAGSVPIGNKVDSGSTVPTSSSTPASGTGVEVPFPGQDSGSLPSSEFSWAVKARAASKFPKSNIHVVVSDNGTPRVKVPNAVFERGAQAHTDFIVGIFYGKAPSYGKIWGVLNFLWGKDQKVGVHSLTANAYLFRIPSASLRRKILRHELWHVGDSPFFVTEWKASFSTDPPSLNRAPVWATLSQIPFDLITDEGLGIISKPLGVIVDAKPFSSISSVEIKVIVDLTKKLPSSVEIERENGSVDTLTVIYPWLPPLCSSCGEFGHKVSLCPLLETPPKQNKQKSNPKTPKQRKDKQVQTSVTPAEEDVGILVCRSELNRPKTVP</sequence>
<dbReference type="PANTHER" id="PTHR31286:SF159">
    <property type="entry name" value="DUF4283 DOMAIN-CONTAINING PROTEIN"/>
    <property type="match status" value="1"/>
</dbReference>
<dbReference type="EMBL" id="LR031572">
    <property type="protein sequence ID" value="VDC84100.1"/>
    <property type="molecule type" value="Genomic_DNA"/>
</dbReference>
<dbReference type="InterPro" id="IPR040256">
    <property type="entry name" value="At4g02000-like"/>
</dbReference>
<feature type="domain" description="DUF4283" evidence="2">
    <location>
        <begin position="156"/>
        <end position="239"/>
    </location>
</feature>
<evidence type="ECO:0000256" key="1">
    <source>
        <dbReference type="SAM" id="MobiDB-lite"/>
    </source>
</evidence>
<dbReference type="PANTHER" id="PTHR31286">
    <property type="entry name" value="GLYCINE-RICH CELL WALL STRUCTURAL PROTEIN 1.8-LIKE"/>
    <property type="match status" value="1"/>
</dbReference>
<dbReference type="EMBL" id="LS974619">
    <property type="protein sequence ID" value="CAG7885061.1"/>
    <property type="molecule type" value="Genomic_DNA"/>
</dbReference>
<feature type="region of interest" description="Disordered" evidence="1">
    <location>
        <begin position="1"/>
        <end position="108"/>
    </location>
</feature>
<feature type="compositionally biased region" description="Low complexity" evidence="1">
    <location>
        <begin position="41"/>
        <end position="52"/>
    </location>
</feature>
<evidence type="ECO:0000313" key="3">
    <source>
        <dbReference type="EMBL" id="CAG7885061.1"/>
    </source>
</evidence>
<feature type="compositionally biased region" description="Low complexity" evidence="1">
    <location>
        <begin position="344"/>
        <end position="357"/>
    </location>
</feature>
<dbReference type="Proteomes" id="UP000694005">
    <property type="component" value="Chromosome A03"/>
</dbReference>
<organism evidence="4">
    <name type="scientific">Brassica campestris</name>
    <name type="common">Field mustard</name>
    <dbReference type="NCBI Taxonomy" id="3711"/>
    <lineage>
        <taxon>Eukaryota</taxon>
        <taxon>Viridiplantae</taxon>
        <taxon>Streptophyta</taxon>
        <taxon>Embryophyta</taxon>
        <taxon>Tracheophyta</taxon>
        <taxon>Spermatophyta</taxon>
        <taxon>Magnoliopsida</taxon>
        <taxon>eudicotyledons</taxon>
        <taxon>Gunneridae</taxon>
        <taxon>Pentapetalae</taxon>
        <taxon>rosids</taxon>
        <taxon>malvids</taxon>
        <taxon>Brassicales</taxon>
        <taxon>Brassicaceae</taxon>
        <taxon>Brassiceae</taxon>
        <taxon>Brassica</taxon>
    </lineage>
</organism>
<evidence type="ECO:0000259" key="2">
    <source>
        <dbReference type="Pfam" id="PF14111"/>
    </source>
</evidence>
<reference evidence="4" key="1">
    <citation type="submission" date="2018-11" db="EMBL/GenBank/DDBJ databases">
        <authorList>
            <consortium name="Genoscope - CEA"/>
            <person name="William W."/>
        </authorList>
    </citation>
    <scope>NUCLEOTIDE SEQUENCE</scope>
</reference>
<dbReference type="Gramene" id="A03p64040.2_BraZ1">
    <property type="protein sequence ID" value="A03p64040.2_BraZ1.CDS.1"/>
    <property type="gene ID" value="A03g64040.2_BraZ1"/>
</dbReference>
<proteinExistence type="predicted"/>
<name>A0A3P6AG03_BRACM</name>
<protein>
    <recommendedName>
        <fullName evidence="2">DUF4283 domain-containing protein</fullName>
    </recommendedName>
</protein>
<feature type="compositionally biased region" description="Pro residues" evidence="1">
    <location>
        <begin position="1"/>
        <end position="15"/>
    </location>
</feature>
<evidence type="ECO:0000313" key="4">
    <source>
        <dbReference type="EMBL" id="VDC84100.1"/>
    </source>
</evidence>
<accession>A0A3P6AG03</accession>